<dbReference type="EMBL" id="GL376621">
    <property type="status" value="NOT_ANNOTATED_CDS"/>
    <property type="molecule type" value="Genomic_DNA"/>
</dbReference>
<organism evidence="1 2">
    <name type="scientific">Globisporangium ultimum (strain ATCC 200006 / CBS 805.95 / DAOM BR144)</name>
    <name type="common">Pythium ultimum</name>
    <dbReference type="NCBI Taxonomy" id="431595"/>
    <lineage>
        <taxon>Eukaryota</taxon>
        <taxon>Sar</taxon>
        <taxon>Stramenopiles</taxon>
        <taxon>Oomycota</taxon>
        <taxon>Peronosporomycetes</taxon>
        <taxon>Pythiales</taxon>
        <taxon>Pythiaceae</taxon>
        <taxon>Globisporangium</taxon>
    </lineage>
</organism>
<proteinExistence type="predicted"/>
<dbReference type="Proteomes" id="UP000019132">
    <property type="component" value="Unassembled WGS sequence"/>
</dbReference>
<dbReference type="EnsemblProtists" id="PYU1_T011991">
    <property type="protein sequence ID" value="PYU1_T011991"/>
    <property type="gene ID" value="PYU1_G011965"/>
</dbReference>
<evidence type="ECO:0000313" key="1">
    <source>
        <dbReference type="EnsemblProtists" id="PYU1_T011991"/>
    </source>
</evidence>
<dbReference type="VEuPathDB" id="FungiDB:PYU1_G011965"/>
<reference evidence="2" key="1">
    <citation type="journal article" date="2010" name="Genome Biol.">
        <title>Genome sequence of the necrotrophic plant pathogen Pythium ultimum reveals original pathogenicity mechanisms and effector repertoire.</title>
        <authorList>
            <person name="Levesque C.A."/>
            <person name="Brouwer H."/>
            <person name="Cano L."/>
            <person name="Hamilton J.P."/>
            <person name="Holt C."/>
            <person name="Huitema E."/>
            <person name="Raffaele S."/>
            <person name="Robideau G.P."/>
            <person name="Thines M."/>
            <person name="Win J."/>
            <person name="Zerillo M.M."/>
            <person name="Beakes G.W."/>
            <person name="Boore J.L."/>
            <person name="Busam D."/>
            <person name="Dumas B."/>
            <person name="Ferriera S."/>
            <person name="Fuerstenberg S.I."/>
            <person name="Gachon C.M."/>
            <person name="Gaulin E."/>
            <person name="Govers F."/>
            <person name="Grenville-Briggs L."/>
            <person name="Horner N."/>
            <person name="Hostetler J."/>
            <person name="Jiang R.H."/>
            <person name="Johnson J."/>
            <person name="Krajaejun T."/>
            <person name="Lin H."/>
            <person name="Meijer H.J."/>
            <person name="Moore B."/>
            <person name="Morris P."/>
            <person name="Phuntmart V."/>
            <person name="Puiu D."/>
            <person name="Shetty J."/>
            <person name="Stajich J.E."/>
            <person name="Tripathy S."/>
            <person name="Wawra S."/>
            <person name="van West P."/>
            <person name="Whitty B.R."/>
            <person name="Coutinho P.M."/>
            <person name="Henrissat B."/>
            <person name="Martin F."/>
            <person name="Thomas P.D."/>
            <person name="Tyler B.M."/>
            <person name="De Vries R.P."/>
            <person name="Kamoun S."/>
            <person name="Yandell M."/>
            <person name="Tisserat N."/>
            <person name="Buell C.R."/>
        </authorList>
    </citation>
    <scope>NUCLEOTIDE SEQUENCE</scope>
    <source>
        <strain evidence="2">DAOM:BR144</strain>
    </source>
</reference>
<reference evidence="2" key="2">
    <citation type="submission" date="2010-04" db="EMBL/GenBank/DDBJ databases">
        <authorList>
            <person name="Buell R."/>
            <person name="Hamilton J."/>
            <person name="Hostetler J."/>
        </authorList>
    </citation>
    <scope>NUCLEOTIDE SEQUENCE [LARGE SCALE GENOMIC DNA]</scope>
    <source>
        <strain evidence="2">DAOM:BR144</strain>
    </source>
</reference>
<keyword evidence="2" id="KW-1185">Reference proteome</keyword>
<reference evidence="1" key="3">
    <citation type="submission" date="2015-02" db="UniProtKB">
        <authorList>
            <consortium name="EnsemblProtists"/>
        </authorList>
    </citation>
    <scope>IDENTIFICATION</scope>
    <source>
        <strain evidence="1">DAOM BR144</strain>
    </source>
</reference>
<accession>K3X442</accession>
<dbReference type="AlphaFoldDB" id="K3X442"/>
<evidence type="ECO:0000313" key="2">
    <source>
        <dbReference type="Proteomes" id="UP000019132"/>
    </source>
</evidence>
<dbReference type="InParanoid" id="K3X442"/>
<sequence length="68" mass="7085">VSKIRSTLSSKEAPSIANYVNICQVCGLNALPVVEVAARPKQQLAAATHTPDATYGKSRVICLGTSSV</sequence>
<name>K3X442_GLOUD</name>
<dbReference type="HOGENOM" id="CLU_2801984_0_0_1"/>
<protein>
    <submittedName>
        <fullName evidence="1">Uncharacterized protein</fullName>
    </submittedName>
</protein>